<keyword evidence="5 12" id="KW-0812">Transmembrane</keyword>
<evidence type="ECO:0000256" key="3">
    <source>
        <dbReference type="ARBA" id="ARBA00022448"/>
    </source>
</evidence>
<evidence type="ECO:0000256" key="4">
    <source>
        <dbReference type="ARBA" id="ARBA00022475"/>
    </source>
</evidence>
<dbReference type="GO" id="GO:0005921">
    <property type="term" value="C:gap junction"/>
    <property type="evidence" value="ECO:0007669"/>
    <property type="project" value="UniProtKB-SubCell"/>
</dbReference>
<proteinExistence type="inferred from homology"/>
<dbReference type="PROSITE" id="PS51013">
    <property type="entry name" value="PANNEXIN"/>
    <property type="match status" value="1"/>
</dbReference>
<keyword evidence="7" id="KW-0965">Cell junction</keyword>
<evidence type="ECO:0000313" key="14">
    <source>
        <dbReference type="EnsemblMetazoa" id="CJA07670.1"/>
    </source>
</evidence>
<dbReference type="EnsemblMetazoa" id="CJA07670.1">
    <property type="protein sequence ID" value="CJA07670.1"/>
    <property type="gene ID" value="WBGene00126874"/>
</dbReference>
<dbReference type="GO" id="GO:0048598">
    <property type="term" value="P:embryonic morphogenesis"/>
    <property type="evidence" value="ECO:0007669"/>
    <property type="project" value="EnsemblMetazoa"/>
</dbReference>
<keyword evidence="15" id="KW-1185">Reference proteome</keyword>
<organism evidence="14 15">
    <name type="scientific">Caenorhabditis japonica</name>
    <dbReference type="NCBI Taxonomy" id="281687"/>
    <lineage>
        <taxon>Eukaryota</taxon>
        <taxon>Metazoa</taxon>
        <taxon>Ecdysozoa</taxon>
        <taxon>Nematoda</taxon>
        <taxon>Chromadorea</taxon>
        <taxon>Rhabditida</taxon>
        <taxon>Rhabditina</taxon>
        <taxon>Rhabditomorpha</taxon>
        <taxon>Rhabditoidea</taxon>
        <taxon>Rhabditidae</taxon>
        <taxon>Peloderinae</taxon>
        <taxon>Caenorhabditis</taxon>
    </lineage>
</organism>
<evidence type="ECO:0000256" key="6">
    <source>
        <dbReference type="ARBA" id="ARBA00022868"/>
    </source>
</evidence>
<evidence type="ECO:0000256" key="2">
    <source>
        <dbReference type="ARBA" id="ARBA00004651"/>
    </source>
</evidence>
<dbReference type="GO" id="GO:0005243">
    <property type="term" value="F:gap junction channel activity"/>
    <property type="evidence" value="ECO:0007669"/>
    <property type="project" value="EnsemblMetazoa"/>
</dbReference>
<dbReference type="GO" id="GO:1903746">
    <property type="term" value="P:positive regulation of nematode pharyngeal pumping"/>
    <property type="evidence" value="ECO:0007669"/>
    <property type="project" value="EnsemblMetazoa"/>
</dbReference>
<dbReference type="AlphaFoldDB" id="A0A8R1DPP4"/>
<dbReference type="GO" id="GO:0051015">
    <property type="term" value="F:actin filament binding"/>
    <property type="evidence" value="ECO:0007669"/>
    <property type="project" value="EnsemblMetazoa"/>
</dbReference>
<name>A0A8R1DPP4_CAEJA</name>
<keyword evidence="10 12" id="KW-0472">Membrane</keyword>
<comment type="similarity">
    <text evidence="12">Belongs to the pannexin family.</text>
</comment>
<dbReference type="PRINTS" id="PR01262">
    <property type="entry name" value="INNEXIN"/>
</dbReference>
<keyword evidence="8 12" id="KW-1133">Transmembrane helix</keyword>
<dbReference type="PANTHER" id="PTHR11893">
    <property type="entry name" value="INNEXIN"/>
    <property type="match status" value="1"/>
</dbReference>
<gene>
    <name evidence="12" type="primary">inx</name>
</gene>
<feature type="transmembrane region" description="Helical" evidence="12">
    <location>
        <begin position="101"/>
        <end position="118"/>
    </location>
</feature>
<evidence type="ECO:0000256" key="13">
    <source>
        <dbReference type="SAM" id="MobiDB-lite"/>
    </source>
</evidence>
<comment type="subcellular location">
    <subcellularLocation>
        <location evidence="1">Cell junction</location>
        <location evidence="1">Gap junction</location>
    </subcellularLocation>
    <subcellularLocation>
        <location evidence="2 12">Cell membrane</location>
        <topology evidence="2 12">Multi-pass membrane protein</topology>
    </subcellularLocation>
</comment>
<evidence type="ECO:0000256" key="11">
    <source>
        <dbReference type="ARBA" id="ARBA00023303"/>
    </source>
</evidence>
<accession>A0A8R1DPP4</accession>
<reference evidence="14" key="2">
    <citation type="submission" date="2022-06" db="UniProtKB">
        <authorList>
            <consortium name="EnsemblMetazoa"/>
        </authorList>
    </citation>
    <scope>IDENTIFICATION</scope>
    <source>
        <strain evidence="14">DF5081</strain>
    </source>
</reference>
<dbReference type="Pfam" id="PF00876">
    <property type="entry name" value="Innexin"/>
    <property type="match status" value="1"/>
</dbReference>
<evidence type="ECO:0000256" key="8">
    <source>
        <dbReference type="ARBA" id="ARBA00022989"/>
    </source>
</evidence>
<feature type="transmembrane region" description="Helical" evidence="12">
    <location>
        <begin position="278"/>
        <end position="302"/>
    </location>
</feature>
<keyword evidence="9 12" id="KW-0406">Ion transport</keyword>
<feature type="region of interest" description="Disordered" evidence="13">
    <location>
        <begin position="384"/>
        <end position="403"/>
    </location>
</feature>
<dbReference type="GO" id="GO:0005737">
    <property type="term" value="C:cytoplasm"/>
    <property type="evidence" value="ECO:0007669"/>
    <property type="project" value="EnsemblMetazoa"/>
</dbReference>
<keyword evidence="3 12" id="KW-0813">Transport</keyword>
<comment type="function">
    <text evidence="12">Structural component of the gap junctions.</text>
</comment>
<sequence length="423" mass="49087">MLGVPFIDRWLSNTFKAKTFDDAVDRLSYVTTATLLTFFSIMVSCKQYVGSAIQCWMPMEFKGGWEQYAEDYCFIQNTFFIPERSEIPGDVEDRQKAEIGYYQWVPIVLAIQAFMFYLPSWIWSSLYKQCGLDFPSVINEAEALRASDSETRKKGINKLVGFIEDILETRSKNDYGRFYCYRFGKGLGSMTSLLYICIKLMYLANVAVQFVILNKFLGNETFLWGFHTFADLYAGREWQDSGVFPRVTLCDFSVRKLANVHRYTVQCVLMINMFNEKIYLFIWFWFVFVLITTLINTICTIFRLSMVHSRNNYIRSLLSGPVHNFKDDHSKLPIQKFTNHGLKQDGVLLMRFIDDHAGAMVTKEICEKLFTNYIETNPYARPVLHHGHSTKSTSPGIEEGPHEHLYTPEKIGLMVPDYPIKHA</sequence>
<evidence type="ECO:0000256" key="10">
    <source>
        <dbReference type="ARBA" id="ARBA00023136"/>
    </source>
</evidence>
<evidence type="ECO:0000256" key="5">
    <source>
        <dbReference type="ARBA" id="ARBA00022692"/>
    </source>
</evidence>
<keyword evidence="4" id="KW-1003">Cell membrane</keyword>
<keyword evidence="11 12" id="KW-0407">Ion channel</keyword>
<comment type="caution">
    <text evidence="12">Lacks conserved residue(s) required for the propagation of feature annotation.</text>
</comment>
<evidence type="ECO:0000256" key="1">
    <source>
        <dbReference type="ARBA" id="ARBA00004610"/>
    </source>
</evidence>
<dbReference type="GO" id="GO:0005886">
    <property type="term" value="C:plasma membrane"/>
    <property type="evidence" value="ECO:0007669"/>
    <property type="project" value="UniProtKB-SubCell"/>
</dbReference>
<reference evidence="15" key="1">
    <citation type="submission" date="2010-08" db="EMBL/GenBank/DDBJ databases">
        <authorList>
            <consortium name="Caenorhabditis japonica Sequencing Consortium"/>
            <person name="Wilson R.K."/>
        </authorList>
    </citation>
    <scope>NUCLEOTIDE SEQUENCE [LARGE SCALE GENOMIC DNA]</scope>
    <source>
        <strain evidence="15">DF5081</strain>
    </source>
</reference>
<dbReference type="Proteomes" id="UP000005237">
    <property type="component" value="Unassembled WGS sequence"/>
</dbReference>
<evidence type="ECO:0000256" key="7">
    <source>
        <dbReference type="ARBA" id="ARBA00022949"/>
    </source>
</evidence>
<evidence type="ECO:0000256" key="9">
    <source>
        <dbReference type="ARBA" id="ARBA00023065"/>
    </source>
</evidence>
<protein>
    <recommendedName>
        <fullName evidence="12">Innexin</fullName>
    </recommendedName>
</protein>
<dbReference type="PANTHER" id="PTHR11893:SF20">
    <property type="entry name" value="INNEXIN-3"/>
    <property type="match status" value="1"/>
</dbReference>
<evidence type="ECO:0000256" key="12">
    <source>
        <dbReference type="RuleBase" id="RU010713"/>
    </source>
</evidence>
<keyword evidence="6" id="KW-0303">Gap junction</keyword>
<dbReference type="GO" id="GO:0034220">
    <property type="term" value="P:monoatomic ion transmembrane transport"/>
    <property type="evidence" value="ECO:0007669"/>
    <property type="project" value="UniProtKB-KW"/>
</dbReference>
<evidence type="ECO:0000313" key="15">
    <source>
        <dbReference type="Proteomes" id="UP000005237"/>
    </source>
</evidence>
<feature type="transmembrane region" description="Helical" evidence="12">
    <location>
        <begin position="192"/>
        <end position="213"/>
    </location>
</feature>
<dbReference type="InterPro" id="IPR000990">
    <property type="entry name" value="Innexin"/>
</dbReference>